<comment type="pathway">
    <text evidence="7">Cofactor metabolism; pyridoxal 5'-phosphate salvage; pyridoxal 5'-phosphate from pyridoxine 5'-phosphate: step 1/1.</text>
</comment>
<name>A0A1J0ACU2_9CYAN</name>
<dbReference type="NCBIfam" id="TIGR00558">
    <property type="entry name" value="pdxH"/>
    <property type="match status" value="1"/>
</dbReference>
<evidence type="ECO:0000256" key="9">
    <source>
        <dbReference type="PIRSR" id="PIRSR000190-2"/>
    </source>
</evidence>
<feature type="binding site" evidence="7 9">
    <location>
        <position position="104"/>
    </location>
    <ligand>
        <name>FMN</name>
        <dbReference type="ChEBI" id="CHEBI:58210"/>
    </ligand>
</feature>
<dbReference type="HAMAP" id="MF_01629">
    <property type="entry name" value="PdxH"/>
    <property type="match status" value="1"/>
</dbReference>
<comment type="cofactor">
    <cofactor evidence="7 9">
        <name>FMN</name>
        <dbReference type="ChEBI" id="CHEBI:58210"/>
    </cofactor>
    <text evidence="7 9">Binds 1 FMN per subunit.</text>
</comment>
<evidence type="ECO:0000256" key="7">
    <source>
        <dbReference type="HAMAP-Rule" id="MF_01629"/>
    </source>
</evidence>
<feature type="binding site" evidence="7 8">
    <location>
        <position position="126"/>
    </location>
    <ligand>
        <name>substrate</name>
    </ligand>
</feature>
<evidence type="ECO:0000313" key="13">
    <source>
        <dbReference type="Proteomes" id="UP000180235"/>
    </source>
</evidence>
<dbReference type="InterPro" id="IPR019576">
    <property type="entry name" value="Pyridoxamine_oxidase_dimer_C"/>
</dbReference>
<dbReference type="Pfam" id="PF10590">
    <property type="entry name" value="PNP_phzG_C"/>
    <property type="match status" value="1"/>
</dbReference>
<comment type="function">
    <text evidence="7">Catalyzes the oxidation of either pyridoxine 5'-phosphate (PNP) or pyridoxamine 5'-phosphate (PMP) into pyridoxal 5'-phosphate (PLP).</text>
</comment>
<dbReference type="FunFam" id="2.30.110.10:FF:000020">
    <property type="entry name" value="PNPO isoform 11"/>
    <property type="match status" value="1"/>
</dbReference>
<evidence type="ECO:0000256" key="4">
    <source>
        <dbReference type="ARBA" id="ARBA00022643"/>
    </source>
</evidence>
<feature type="domain" description="Pyridoxine 5'-phosphate oxidase dimerisation C-terminal" evidence="11">
    <location>
        <begin position="171"/>
        <end position="212"/>
    </location>
</feature>
<evidence type="ECO:0000256" key="5">
    <source>
        <dbReference type="ARBA" id="ARBA00023002"/>
    </source>
</evidence>
<dbReference type="KEGG" id="glt:GlitD10_1414"/>
<feature type="binding site" evidence="7 8">
    <location>
        <begin position="190"/>
        <end position="192"/>
    </location>
    <ligand>
        <name>substrate</name>
    </ligand>
</feature>
<protein>
    <recommendedName>
        <fullName evidence="7">Pyridoxine/pyridoxamine 5'-phosphate oxidase</fullName>
        <ecNumber evidence="7">1.4.3.5</ecNumber>
    </recommendedName>
    <alternativeName>
        <fullName evidence="7">PNP/PMP oxidase</fullName>
        <shortName evidence="7">PNPOx</shortName>
    </alternativeName>
    <alternativeName>
        <fullName evidence="7">Pyridoxal 5'-phosphate synthase</fullName>
    </alternativeName>
</protein>
<dbReference type="PROSITE" id="PS01064">
    <property type="entry name" value="PYRIDOX_OXIDASE"/>
    <property type="match status" value="1"/>
</dbReference>
<dbReference type="GO" id="GO:0008615">
    <property type="term" value="P:pyridoxine biosynthetic process"/>
    <property type="evidence" value="ECO:0007669"/>
    <property type="project" value="UniProtKB-UniRule"/>
</dbReference>
<keyword evidence="13" id="KW-1185">Reference proteome</keyword>
<dbReference type="EC" id="1.4.3.5" evidence="7"/>
<evidence type="ECO:0000256" key="1">
    <source>
        <dbReference type="ARBA" id="ARBA00007301"/>
    </source>
</evidence>
<feature type="binding site" evidence="7 9">
    <location>
        <position position="194"/>
    </location>
    <ligand>
        <name>FMN</name>
        <dbReference type="ChEBI" id="CHEBI:58210"/>
    </ligand>
</feature>
<dbReference type="Pfam" id="PF01243">
    <property type="entry name" value="PNPOx_N"/>
    <property type="match status" value="1"/>
</dbReference>
<comment type="similarity">
    <text evidence="1 7">Belongs to the pyridoxamine 5'-phosphate oxidase family.</text>
</comment>
<gene>
    <name evidence="7" type="primary">pdxH</name>
    <name evidence="12" type="ORF">GlitD10_1414</name>
</gene>
<dbReference type="PANTHER" id="PTHR10851">
    <property type="entry name" value="PYRIDOXINE-5-PHOSPHATE OXIDASE"/>
    <property type="match status" value="1"/>
</dbReference>
<dbReference type="InterPro" id="IPR000659">
    <property type="entry name" value="Pyridox_Oxase"/>
</dbReference>
<evidence type="ECO:0000259" key="11">
    <source>
        <dbReference type="Pfam" id="PF10590"/>
    </source>
</evidence>
<feature type="domain" description="Pyridoxamine 5'-phosphate oxidase N-terminal" evidence="10">
    <location>
        <begin position="32"/>
        <end position="156"/>
    </location>
</feature>
<comment type="catalytic activity">
    <reaction evidence="7">
        <text>pyridoxine 5'-phosphate + O2 = pyridoxal 5'-phosphate + H2O2</text>
        <dbReference type="Rhea" id="RHEA:15149"/>
        <dbReference type="ChEBI" id="CHEBI:15379"/>
        <dbReference type="ChEBI" id="CHEBI:16240"/>
        <dbReference type="ChEBI" id="CHEBI:58589"/>
        <dbReference type="ChEBI" id="CHEBI:597326"/>
        <dbReference type="EC" id="1.4.3.5"/>
    </reaction>
</comment>
<dbReference type="GO" id="GO:0010181">
    <property type="term" value="F:FMN binding"/>
    <property type="evidence" value="ECO:0007669"/>
    <property type="project" value="UniProtKB-UniRule"/>
</dbReference>
<evidence type="ECO:0000313" key="12">
    <source>
        <dbReference type="EMBL" id="APB33735.1"/>
    </source>
</evidence>
<evidence type="ECO:0000256" key="8">
    <source>
        <dbReference type="PIRSR" id="PIRSR000190-1"/>
    </source>
</evidence>
<keyword evidence="3 7" id="KW-0285">Flavoprotein</keyword>
<feature type="binding site" evidence="7 9">
    <location>
        <position position="82"/>
    </location>
    <ligand>
        <name>FMN</name>
        <dbReference type="ChEBI" id="CHEBI:58210"/>
    </ligand>
</feature>
<dbReference type="OrthoDB" id="9780392at2"/>
<accession>A0A1J0ACU2</accession>
<feature type="binding site" evidence="7 8">
    <location>
        <position position="122"/>
    </location>
    <ligand>
        <name>substrate</name>
    </ligand>
</feature>
<dbReference type="EMBL" id="CP017675">
    <property type="protein sequence ID" value="APB33735.1"/>
    <property type="molecule type" value="Genomic_DNA"/>
</dbReference>
<evidence type="ECO:0000256" key="3">
    <source>
        <dbReference type="ARBA" id="ARBA00022630"/>
    </source>
</evidence>
<dbReference type="SUPFAM" id="SSF50475">
    <property type="entry name" value="FMN-binding split barrel"/>
    <property type="match status" value="1"/>
</dbReference>
<keyword evidence="6 7" id="KW-0664">Pyridoxine biosynthesis</keyword>
<dbReference type="Proteomes" id="UP000180235">
    <property type="component" value="Chromosome"/>
</dbReference>
<keyword evidence="5 7" id="KW-0560">Oxidoreductase</keyword>
<dbReference type="InterPro" id="IPR012349">
    <property type="entry name" value="Split_barrel_FMN-bd"/>
</dbReference>
<proteinExistence type="inferred from homology"/>
<dbReference type="UniPathway" id="UPA01068">
    <property type="reaction ID" value="UER00304"/>
</dbReference>
<organism evidence="12 13">
    <name type="scientific">Gloeomargarita lithophora Alchichica-D10</name>
    <dbReference type="NCBI Taxonomy" id="1188229"/>
    <lineage>
        <taxon>Bacteria</taxon>
        <taxon>Bacillati</taxon>
        <taxon>Cyanobacteriota</taxon>
        <taxon>Cyanophyceae</taxon>
        <taxon>Gloeomargaritales</taxon>
        <taxon>Gloeomargaritaceae</taxon>
        <taxon>Gloeomargarita</taxon>
    </lineage>
</organism>
<dbReference type="GO" id="GO:0004733">
    <property type="term" value="F:pyridoxamine phosphate oxidase activity"/>
    <property type="evidence" value="ECO:0007669"/>
    <property type="project" value="UniProtKB-UniRule"/>
</dbReference>
<feature type="binding site" evidence="8">
    <location>
        <begin position="9"/>
        <end position="12"/>
    </location>
    <ligand>
        <name>substrate</name>
    </ligand>
</feature>
<feature type="binding site" evidence="7 9">
    <location>
        <begin position="60"/>
        <end position="65"/>
    </location>
    <ligand>
        <name>FMN</name>
        <dbReference type="ChEBI" id="CHEBI:58210"/>
    </ligand>
</feature>
<dbReference type="InterPro" id="IPR011576">
    <property type="entry name" value="Pyridox_Oxase_N"/>
</dbReference>
<dbReference type="PANTHER" id="PTHR10851:SF0">
    <property type="entry name" value="PYRIDOXINE-5'-PHOSPHATE OXIDASE"/>
    <property type="match status" value="1"/>
</dbReference>
<comment type="catalytic activity">
    <reaction evidence="7">
        <text>pyridoxamine 5'-phosphate + O2 + H2O = pyridoxal 5'-phosphate + H2O2 + NH4(+)</text>
        <dbReference type="Rhea" id="RHEA:15817"/>
        <dbReference type="ChEBI" id="CHEBI:15377"/>
        <dbReference type="ChEBI" id="CHEBI:15379"/>
        <dbReference type="ChEBI" id="CHEBI:16240"/>
        <dbReference type="ChEBI" id="CHEBI:28938"/>
        <dbReference type="ChEBI" id="CHEBI:58451"/>
        <dbReference type="ChEBI" id="CHEBI:597326"/>
        <dbReference type="EC" id="1.4.3.5"/>
    </reaction>
</comment>
<feature type="binding site" evidence="7 9">
    <location>
        <begin position="75"/>
        <end position="76"/>
    </location>
    <ligand>
        <name>FMN</name>
        <dbReference type="ChEBI" id="CHEBI:58210"/>
    </ligand>
</feature>
<comment type="caution">
    <text evidence="7">Lacks conserved residue(s) required for the propagation of feature annotation.</text>
</comment>
<feature type="binding site" evidence="7 8">
    <location>
        <position position="130"/>
    </location>
    <ligand>
        <name>substrate</name>
    </ligand>
</feature>
<dbReference type="STRING" id="1188229.GlitD10_1414"/>
<feature type="binding site" evidence="7 9">
    <location>
        <begin position="139"/>
        <end position="140"/>
    </location>
    <ligand>
        <name>FMN</name>
        <dbReference type="ChEBI" id="CHEBI:58210"/>
    </ligand>
</feature>
<dbReference type="InterPro" id="IPR019740">
    <property type="entry name" value="Pyridox_Oxase_CS"/>
</dbReference>
<sequence>MNRDVADLRLNYTQNVLVTADPDPWVQFQQWFTDACTAPIREPNAMTLATVDAQGYPAARIVLMKGFDAQGIRFFTNMTSTKGQELAHHPQAALVFWWEPLERQVRFRGEVTPLPTELSDAYFRQRPRNSQLGAWASPQSQEIPHRELLEERFAQLEREYSNREIPRPPHWGGYCLAPDSIEFWQGRPSRLHDRIAYTRHPDGHWLQARLAP</sequence>
<dbReference type="RefSeq" id="WP_071454275.1">
    <property type="nucleotide sequence ID" value="NZ_CP017675.1"/>
</dbReference>
<evidence type="ECO:0000256" key="2">
    <source>
        <dbReference type="ARBA" id="ARBA00011738"/>
    </source>
</evidence>
<reference evidence="12 13" key="1">
    <citation type="submission" date="2016-10" db="EMBL/GenBank/DDBJ databases">
        <title>Description of Gloeomargarita lithophora gen. nov., sp. nov., a thylakoid-bearing basal-branching cyanobacterium with intracellular carbonates, and proposal for Gloeomargaritales ord. nov.</title>
        <authorList>
            <person name="Moreira D."/>
            <person name="Tavera R."/>
            <person name="Benzerara K."/>
            <person name="Skouri-Panet F."/>
            <person name="Couradeau E."/>
            <person name="Gerard E."/>
            <person name="Loussert C."/>
            <person name="Novelo E."/>
            <person name="Zivanovic Y."/>
            <person name="Lopez-Garcia P."/>
        </authorList>
    </citation>
    <scope>NUCLEOTIDE SEQUENCE [LARGE SCALE GENOMIC DNA]</scope>
    <source>
        <strain evidence="12 13">D10</strain>
    </source>
</reference>
<dbReference type="Gene3D" id="2.30.110.10">
    <property type="entry name" value="Electron Transport, Fmn-binding Protein, Chain A"/>
    <property type="match status" value="1"/>
</dbReference>
<dbReference type="AlphaFoldDB" id="A0A1J0ACU2"/>
<comment type="pathway">
    <text evidence="7">Cofactor metabolism; pyridoxal 5'-phosphate salvage; pyridoxal 5'-phosphate from pyridoxamine 5'-phosphate: step 1/1.</text>
</comment>
<evidence type="ECO:0000259" key="10">
    <source>
        <dbReference type="Pfam" id="PF01243"/>
    </source>
</evidence>
<dbReference type="PIRSF" id="PIRSF000190">
    <property type="entry name" value="Pyd_amn-ph_oxd"/>
    <property type="match status" value="1"/>
</dbReference>
<dbReference type="NCBIfam" id="NF004231">
    <property type="entry name" value="PRK05679.1"/>
    <property type="match status" value="1"/>
</dbReference>
<comment type="subunit">
    <text evidence="2 7">Homodimer.</text>
</comment>
<feature type="binding site" evidence="7 8">
    <location>
        <position position="65"/>
    </location>
    <ligand>
        <name>substrate</name>
    </ligand>
</feature>
<feature type="binding site" evidence="7 9">
    <location>
        <position position="184"/>
    </location>
    <ligand>
        <name>FMN</name>
        <dbReference type="ChEBI" id="CHEBI:58210"/>
    </ligand>
</feature>
<evidence type="ECO:0000256" key="6">
    <source>
        <dbReference type="ARBA" id="ARBA00023096"/>
    </source>
</evidence>
<keyword evidence="4 7" id="KW-0288">FMN</keyword>